<protein>
    <submittedName>
        <fullName evidence="8">Acetyl-CoA synthetase</fullName>
        <ecNumber evidence="8">6.2.1.1</ecNumber>
    </submittedName>
</protein>
<dbReference type="InterPro" id="IPR042099">
    <property type="entry name" value="ANL_N_sf"/>
</dbReference>
<dbReference type="Gene3D" id="3.30.300.30">
    <property type="match status" value="1"/>
</dbReference>
<dbReference type="PANTHER" id="PTHR43605">
    <property type="entry name" value="ACYL-COENZYME A SYNTHETASE"/>
    <property type="match status" value="1"/>
</dbReference>
<dbReference type="PROSITE" id="PS00455">
    <property type="entry name" value="AMP_BINDING"/>
    <property type="match status" value="1"/>
</dbReference>
<dbReference type="Pfam" id="PF00501">
    <property type="entry name" value="AMP-binding"/>
    <property type="match status" value="1"/>
</dbReference>
<dbReference type="InterPro" id="IPR025110">
    <property type="entry name" value="AMP-bd_C"/>
</dbReference>
<evidence type="ECO:0000313" key="8">
    <source>
        <dbReference type="EMBL" id="MBP2237187.1"/>
    </source>
</evidence>
<feature type="domain" description="AMP-binding enzyme C-terminal" evidence="7">
    <location>
        <begin position="450"/>
        <end position="528"/>
    </location>
</feature>
<evidence type="ECO:0000256" key="1">
    <source>
        <dbReference type="ARBA" id="ARBA00006432"/>
    </source>
</evidence>
<accession>A0ABS4R2T3</accession>
<dbReference type="InterPro" id="IPR020845">
    <property type="entry name" value="AMP-binding_CS"/>
</dbReference>
<dbReference type="GO" id="GO:0003987">
    <property type="term" value="F:acetate-CoA ligase activity"/>
    <property type="evidence" value="ECO:0007669"/>
    <property type="project" value="UniProtKB-EC"/>
</dbReference>
<evidence type="ECO:0000256" key="4">
    <source>
        <dbReference type="ARBA" id="ARBA00022741"/>
    </source>
</evidence>
<keyword evidence="5" id="KW-0067">ATP-binding</keyword>
<dbReference type="InterPro" id="IPR051087">
    <property type="entry name" value="Mitochondrial_ACSM"/>
</dbReference>
<evidence type="ECO:0000259" key="7">
    <source>
        <dbReference type="Pfam" id="PF13193"/>
    </source>
</evidence>
<organism evidence="8 9">
    <name type="scientific">Sinorhizobium kostiense</name>
    <dbReference type="NCBI Taxonomy" id="76747"/>
    <lineage>
        <taxon>Bacteria</taxon>
        <taxon>Pseudomonadati</taxon>
        <taxon>Pseudomonadota</taxon>
        <taxon>Alphaproteobacteria</taxon>
        <taxon>Hyphomicrobiales</taxon>
        <taxon>Rhizobiaceae</taxon>
        <taxon>Sinorhizobium/Ensifer group</taxon>
        <taxon>Sinorhizobium</taxon>
    </lineage>
</organism>
<evidence type="ECO:0000256" key="3">
    <source>
        <dbReference type="ARBA" id="ARBA00022723"/>
    </source>
</evidence>
<name>A0ABS4R2T3_9HYPH</name>
<dbReference type="InterPro" id="IPR000873">
    <property type="entry name" value="AMP-dep_synth/lig_dom"/>
</dbReference>
<dbReference type="SUPFAM" id="SSF56801">
    <property type="entry name" value="Acetyl-CoA synthetase-like"/>
    <property type="match status" value="1"/>
</dbReference>
<evidence type="ECO:0000256" key="5">
    <source>
        <dbReference type="ARBA" id="ARBA00022840"/>
    </source>
</evidence>
<sequence length="579" mass="63468">MLPNIDTYEDLYREFRWRIPERFNIGVSVSDAWAAREPERVCLQHFSPDGAHLSLTYGAFAARSSSFAGGLLSHGIKPGDRVAILLPQGFEAAIAHAAIYKLGAIALPLALLFGVEALAYRLRDAEAAAVVTNRFGYERLSAIRDELPELRLVVLAEAEELPGTARFDRLAAGEGRFAAADTTPDDPALMIYTSGTTGLPKGALHGHRVLLGHLPGFQFHHHFLPKPGDRMWTPADWAWAGGLLNALLPSLFFGVPVVSSPAQKFDPHMAFRIMQDMDVRNAFIPPTALRLLRAVERPRERYRLNLRTIGSAGERLGRETFEWVKAVLGIEVSEFYGQTECNIVVSSAADLGVLKPGSMGRAAPGHEVAIIDPEGRVLPSGVIGQVAVKRPDPVMFLGYWKNEKATEAKFVGDWMTTGDQAVMDEEGYFTFFGRDDDVITSSGYRIGPGEIEDCLAGHADVQMAAAIGKPDPVRTEIVKAYVVLKPGIDASYETAAAMRDWVKNRLSMHEYPREIEFVDSLPLTTSGKVIRRLLREKAAVEDIGDVGIRTVERQPAPSGLPEIDSRPANHAIKALELDT</sequence>
<dbReference type="Pfam" id="PF13193">
    <property type="entry name" value="AMP-binding_C"/>
    <property type="match status" value="1"/>
</dbReference>
<comment type="caution">
    <text evidence="8">The sequence shown here is derived from an EMBL/GenBank/DDBJ whole genome shotgun (WGS) entry which is preliminary data.</text>
</comment>
<keyword evidence="2 8" id="KW-0436">Ligase</keyword>
<keyword evidence="4" id="KW-0547">Nucleotide-binding</keyword>
<dbReference type="Proteomes" id="UP000730739">
    <property type="component" value="Unassembled WGS sequence"/>
</dbReference>
<proteinExistence type="inferred from homology"/>
<keyword evidence="3" id="KW-0479">Metal-binding</keyword>
<feature type="domain" description="AMP-dependent synthetase/ligase" evidence="6">
    <location>
        <begin position="32"/>
        <end position="400"/>
    </location>
</feature>
<evidence type="ECO:0000259" key="6">
    <source>
        <dbReference type="Pfam" id="PF00501"/>
    </source>
</evidence>
<evidence type="ECO:0000256" key="2">
    <source>
        <dbReference type="ARBA" id="ARBA00022598"/>
    </source>
</evidence>
<dbReference type="Gene3D" id="3.40.50.12780">
    <property type="entry name" value="N-terminal domain of ligase-like"/>
    <property type="match status" value="1"/>
</dbReference>
<dbReference type="InterPro" id="IPR045851">
    <property type="entry name" value="AMP-bd_C_sf"/>
</dbReference>
<dbReference type="EMBL" id="JAGILA010000005">
    <property type="protein sequence ID" value="MBP2237187.1"/>
    <property type="molecule type" value="Genomic_DNA"/>
</dbReference>
<keyword evidence="9" id="KW-1185">Reference proteome</keyword>
<gene>
    <name evidence="8" type="ORF">J2Z31_003705</name>
</gene>
<evidence type="ECO:0000313" key="9">
    <source>
        <dbReference type="Proteomes" id="UP000730739"/>
    </source>
</evidence>
<reference evidence="8 9" key="1">
    <citation type="submission" date="2021-03" db="EMBL/GenBank/DDBJ databases">
        <title>Genomic Encyclopedia of Type Strains, Phase IV (KMG-IV): sequencing the most valuable type-strain genomes for metagenomic binning, comparative biology and taxonomic classification.</title>
        <authorList>
            <person name="Goeker M."/>
        </authorList>
    </citation>
    <scope>NUCLEOTIDE SEQUENCE [LARGE SCALE GENOMIC DNA]</scope>
    <source>
        <strain evidence="8 9">DSM 13372</strain>
    </source>
</reference>
<dbReference type="EC" id="6.2.1.1" evidence="8"/>
<comment type="similarity">
    <text evidence="1">Belongs to the ATP-dependent AMP-binding enzyme family.</text>
</comment>
<dbReference type="PANTHER" id="PTHR43605:SF10">
    <property type="entry name" value="ACYL-COA SYNTHETASE MEDIUM CHAIN FAMILY MEMBER 3"/>
    <property type="match status" value="1"/>
</dbReference>